<protein>
    <recommendedName>
        <fullName evidence="3">Cysteine-rich CWC</fullName>
    </recommendedName>
</protein>
<dbReference type="InterPro" id="IPR032720">
    <property type="entry name" value="Cys_rich_CWC"/>
</dbReference>
<organism evidence="1 2">
    <name type="scientific">Siminovitchia acidinfaciens</name>
    <dbReference type="NCBI Taxonomy" id="2321395"/>
    <lineage>
        <taxon>Bacteria</taxon>
        <taxon>Bacillati</taxon>
        <taxon>Bacillota</taxon>
        <taxon>Bacilli</taxon>
        <taxon>Bacillales</taxon>
        <taxon>Bacillaceae</taxon>
        <taxon>Siminovitchia</taxon>
    </lineage>
</organism>
<comment type="caution">
    <text evidence="1">The sequence shown here is derived from an EMBL/GenBank/DDBJ whole genome shotgun (WGS) entry which is preliminary data.</text>
</comment>
<sequence>MQSKEEKCPFCGKGNNCCNTLDKNLGICWCSKESFPQGIFELLPADQVIKVCICKSCLDEYKKHD</sequence>
<proteinExistence type="predicted"/>
<reference evidence="1" key="1">
    <citation type="submission" date="2018-12" db="EMBL/GenBank/DDBJ databases">
        <authorList>
            <person name="Sun L."/>
            <person name="Chen Z."/>
        </authorList>
    </citation>
    <scope>NUCLEOTIDE SEQUENCE [LARGE SCALE GENOMIC DNA]</scope>
    <source>
        <strain evidence="1">3-2-2</strain>
    </source>
</reference>
<name>A0A429XXC2_9BACI</name>
<dbReference type="EMBL" id="QYTV02000006">
    <property type="protein sequence ID" value="RST73142.1"/>
    <property type="molecule type" value="Genomic_DNA"/>
</dbReference>
<dbReference type="AlphaFoldDB" id="A0A429XXC2"/>
<dbReference type="Proteomes" id="UP000287156">
    <property type="component" value="Unassembled WGS sequence"/>
</dbReference>
<evidence type="ECO:0000313" key="1">
    <source>
        <dbReference type="EMBL" id="RST73142.1"/>
    </source>
</evidence>
<dbReference type="OrthoDB" id="5625686at2"/>
<gene>
    <name evidence="1" type="ORF">D4T97_014350</name>
</gene>
<evidence type="ECO:0008006" key="3">
    <source>
        <dbReference type="Google" id="ProtNLM"/>
    </source>
</evidence>
<keyword evidence="2" id="KW-1185">Reference proteome</keyword>
<accession>A0A429XXC2</accession>
<dbReference type="RefSeq" id="WP_126051521.1">
    <property type="nucleotide sequence ID" value="NZ_QYTV02000006.1"/>
</dbReference>
<evidence type="ECO:0000313" key="2">
    <source>
        <dbReference type="Proteomes" id="UP000287156"/>
    </source>
</evidence>
<dbReference type="Pfam" id="PF14375">
    <property type="entry name" value="Cys_rich_CWC"/>
    <property type="match status" value="1"/>
</dbReference>